<dbReference type="GO" id="GO:0005886">
    <property type="term" value="C:plasma membrane"/>
    <property type="evidence" value="ECO:0007669"/>
    <property type="project" value="UniProtKB-SubCell"/>
</dbReference>
<feature type="domain" description="Phage shock protein PspC N-terminal" evidence="8">
    <location>
        <begin position="3"/>
        <end position="61"/>
    </location>
</feature>
<evidence type="ECO:0000256" key="2">
    <source>
        <dbReference type="ARBA" id="ARBA00022475"/>
    </source>
</evidence>
<dbReference type="AlphaFoldDB" id="A0AAW8TT25"/>
<feature type="region of interest" description="Disordered" evidence="6">
    <location>
        <begin position="61"/>
        <end position="104"/>
    </location>
</feature>
<gene>
    <name evidence="9" type="ORF">P7H43_02095</name>
</gene>
<dbReference type="PANTHER" id="PTHR33885:SF3">
    <property type="entry name" value="PHAGE SHOCK PROTEIN C"/>
    <property type="match status" value="1"/>
</dbReference>
<dbReference type="RefSeq" id="WP_161998699.1">
    <property type="nucleotide sequence ID" value="NZ_CAJJLU010000001.1"/>
</dbReference>
<evidence type="ECO:0000256" key="3">
    <source>
        <dbReference type="ARBA" id="ARBA00022692"/>
    </source>
</evidence>
<keyword evidence="4 7" id="KW-1133">Transmembrane helix</keyword>
<feature type="compositionally biased region" description="Acidic residues" evidence="6">
    <location>
        <begin position="95"/>
        <end position="104"/>
    </location>
</feature>
<evidence type="ECO:0000256" key="7">
    <source>
        <dbReference type="SAM" id="Phobius"/>
    </source>
</evidence>
<feature type="compositionally biased region" description="Basic and acidic residues" evidence="6">
    <location>
        <begin position="85"/>
        <end position="94"/>
    </location>
</feature>
<dbReference type="InterPro" id="IPR052027">
    <property type="entry name" value="PspC"/>
</dbReference>
<dbReference type="InterPro" id="IPR007168">
    <property type="entry name" value="Phageshock_PspC_N"/>
</dbReference>
<keyword evidence="2" id="KW-1003">Cell membrane</keyword>
<evidence type="ECO:0000256" key="1">
    <source>
        <dbReference type="ARBA" id="ARBA00004162"/>
    </source>
</evidence>
<evidence type="ECO:0000256" key="4">
    <source>
        <dbReference type="ARBA" id="ARBA00022989"/>
    </source>
</evidence>
<evidence type="ECO:0000256" key="5">
    <source>
        <dbReference type="ARBA" id="ARBA00023136"/>
    </source>
</evidence>
<comment type="caution">
    <text evidence="9">The sequence shown here is derived from an EMBL/GenBank/DDBJ whole genome shotgun (WGS) entry which is preliminary data.</text>
</comment>
<organism evidence="9 10">
    <name type="scientific">Enterococcus asini</name>
    <dbReference type="NCBI Taxonomy" id="57732"/>
    <lineage>
        <taxon>Bacteria</taxon>
        <taxon>Bacillati</taxon>
        <taxon>Bacillota</taxon>
        <taxon>Bacilli</taxon>
        <taxon>Lactobacillales</taxon>
        <taxon>Enterococcaceae</taxon>
        <taxon>Enterococcus</taxon>
    </lineage>
</organism>
<accession>A0AAW8TT25</accession>
<name>A0AAW8TT25_9ENTE</name>
<keyword evidence="3 7" id="KW-0812">Transmembrane</keyword>
<feature type="compositionally biased region" description="Polar residues" evidence="6">
    <location>
        <begin position="70"/>
        <end position="81"/>
    </location>
</feature>
<dbReference type="PANTHER" id="PTHR33885">
    <property type="entry name" value="PHAGE SHOCK PROTEIN C"/>
    <property type="match status" value="1"/>
</dbReference>
<evidence type="ECO:0000313" key="9">
    <source>
        <dbReference type="EMBL" id="MDT2809285.1"/>
    </source>
</evidence>
<protein>
    <submittedName>
        <fullName evidence="9">PspC domain-containing protein</fullName>
    </submittedName>
</protein>
<reference evidence="9" key="1">
    <citation type="submission" date="2023-03" db="EMBL/GenBank/DDBJ databases">
        <authorList>
            <person name="Shen W."/>
            <person name="Cai J."/>
        </authorList>
    </citation>
    <scope>NUCLEOTIDE SEQUENCE</scope>
    <source>
        <strain evidence="9">B226-2</strain>
    </source>
</reference>
<comment type="subcellular location">
    <subcellularLocation>
        <location evidence="1">Cell membrane</location>
        <topology evidence="1">Single-pass membrane protein</topology>
    </subcellularLocation>
</comment>
<dbReference type="Proteomes" id="UP001256711">
    <property type="component" value="Unassembled WGS sequence"/>
</dbReference>
<keyword evidence="5 7" id="KW-0472">Membrane</keyword>
<feature type="transmembrane region" description="Helical" evidence="7">
    <location>
        <begin position="37"/>
        <end position="59"/>
    </location>
</feature>
<sequence length="104" mass="11418">MRKNLTKSPDNVVLTGTLGGIAEFIGIDATIVRVVYVFLSLVTTGFPGVLLYIVMALVIPSGKGGRRPSSRNPYHSGSKGSYKQFRQEPPKEAEKIDDDDWSDF</sequence>
<dbReference type="EMBL" id="JARQBJ010000001">
    <property type="protein sequence ID" value="MDT2809285.1"/>
    <property type="molecule type" value="Genomic_DNA"/>
</dbReference>
<evidence type="ECO:0000313" key="10">
    <source>
        <dbReference type="Proteomes" id="UP001256711"/>
    </source>
</evidence>
<proteinExistence type="predicted"/>
<evidence type="ECO:0000259" key="8">
    <source>
        <dbReference type="Pfam" id="PF04024"/>
    </source>
</evidence>
<dbReference type="Pfam" id="PF04024">
    <property type="entry name" value="PspC"/>
    <property type="match status" value="1"/>
</dbReference>
<evidence type="ECO:0000256" key="6">
    <source>
        <dbReference type="SAM" id="MobiDB-lite"/>
    </source>
</evidence>